<dbReference type="Proteomes" id="UP000001878">
    <property type="component" value="Segment"/>
</dbReference>
<gene>
    <name evidence="1" type="ORF">lb338_phage_76</name>
</gene>
<organism evidence="1 2">
    <name type="scientific">Lactobacillus phage Lb338-1</name>
    <dbReference type="NCBI Taxonomy" id="2892342"/>
    <lineage>
        <taxon>Viruses</taxon>
        <taxon>Duplodnaviria</taxon>
        <taxon>Heunggongvirae</taxon>
        <taxon>Uroviricota</taxon>
        <taxon>Caudoviricetes</taxon>
        <taxon>Herelleviridae</taxon>
        <taxon>Mooreparkvirus</taxon>
        <taxon>Mooreparkvirus Lb3381</taxon>
    </lineage>
</organism>
<evidence type="ECO:0000313" key="2">
    <source>
        <dbReference type="Proteomes" id="UP000001878"/>
    </source>
</evidence>
<dbReference type="KEGG" id="vg:7750931"/>
<dbReference type="OrthoDB" id="21770at10239"/>
<reference evidence="1 2" key="1">
    <citation type="journal article" date="2009" name="Gene">
        <title>Genome of a virulent bacteriophage Lb338-1 that lyses the probiotic Lactobacillus paracasei cheese strain.</title>
        <authorList>
            <person name="Alemayehu D."/>
            <person name="Ross R.P."/>
            <person name="O'Sullivan O."/>
            <person name="Coffey A."/>
            <person name="Stanton C."/>
            <person name="Fitzgerald G.F."/>
            <person name="McAuliffe O."/>
        </authorList>
    </citation>
    <scope>NUCLEOTIDE SEQUENCE [LARGE SCALE GENOMIC DNA]</scope>
    <source>
        <strain evidence="1">Lb338-1</strain>
    </source>
</reference>
<sequence>MILRARTSRHINLKYKKKPIIIEAVRFNGFTDPMFSERPDWLNEALKNNILFLREYKAKLGIITLEGPMEASEGDYIVQGVDGELYACKPDIFEKTYKVIK</sequence>
<evidence type="ECO:0000313" key="1">
    <source>
        <dbReference type="EMBL" id="ACO36997.1"/>
    </source>
</evidence>
<dbReference type="GeneID" id="7750931"/>
<accession>C1KFI6</accession>
<protein>
    <submittedName>
        <fullName evidence="1">Gp34.82</fullName>
    </submittedName>
</protein>
<name>C1KFI6_9CAUD</name>
<proteinExistence type="predicted"/>
<keyword evidence="2" id="KW-1185">Reference proteome</keyword>
<dbReference type="EMBL" id="FJ822135">
    <property type="protein sequence ID" value="ACO36997.1"/>
    <property type="molecule type" value="Genomic_DNA"/>
</dbReference>
<dbReference type="RefSeq" id="YP_002790755.1">
    <property type="nucleotide sequence ID" value="NC_012530.1"/>
</dbReference>